<keyword evidence="2" id="KW-1185">Reference proteome</keyword>
<evidence type="ECO:0000313" key="1">
    <source>
        <dbReference type="EMBL" id="OGE47097.1"/>
    </source>
</evidence>
<sequence length="14" mass="1520">MSAYQASRAHLLDG</sequence>
<reference evidence="1 2" key="1">
    <citation type="journal article" date="2016" name="Sci. Rep.">
        <title>Penicillium arizonense, a new, genome sequenced fungal species, reveals a high chemical diversity in secreted metabolites.</title>
        <authorList>
            <person name="Grijseels S."/>
            <person name="Nielsen J.C."/>
            <person name="Randelovic M."/>
            <person name="Nielsen J."/>
            <person name="Nielsen K.F."/>
            <person name="Workman M."/>
            <person name="Frisvad J.C."/>
        </authorList>
    </citation>
    <scope>NUCLEOTIDE SEQUENCE [LARGE SCALE GENOMIC DNA]</scope>
    <source>
        <strain evidence="1 2">CBS 141311</strain>
    </source>
</reference>
<gene>
    <name evidence="1" type="ORF">PENARI_c065G03511</name>
</gene>
<name>A0A1F5L235_PENAI</name>
<organism evidence="1 2">
    <name type="scientific">Penicillium arizonense</name>
    <dbReference type="NCBI Taxonomy" id="1835702"/>
    <lineage>
        <taxon>Eukaryota</taxon>
        <taxon>Fungi</taxon>
        <taxon>Dikarya</taxon>
        <taxon>Ascomycota</taxon>
        <taxon>Pezizomycotina</taxon>
        <taxon>Eurotiomycetes</taxon>
        <taxon>Eurotiomycetidae</taxon>
        <taxon>Eurotiales</taxon>
        <taxon>Aspergillaceae</taxon>
        <taxon>Penicillium</taxon>
    </lineage>
</organism>
<dbReference type="Proteomes" id="UP000177622">
    <property type="component" value="Unassembled WGS sequence"/>
</dbReference>
<protein>
    <submittedName>
        <fullName evidence="1">Uncharacterized protein</fullName>
    </submittedName>
</protein>
<proteinExistence type="predicted"/>
<accession>A0A1F5L235</accession>
<dbReference type="EMBL" id="LXJU01000065">
    <property type="protein sequence ID" value="OGE47097.1"/>
    <property type="molecule type" value="Genomic_DNA"/>
</dbReference>
<evidence type="ECO:0000313" key="2">
    <source>
        <dbReference type="Proteomes" id="UP000177622"/>
    </source>
</evidence>
<comment type="caution">
    <text evidence="1">The sequence shown here is derived from an EMBL/GenBank/DDBJ whole genome shotgun (WGS) entry which is preliminary data.</text>
</comment>